<accession>A0ABV6JMC3</accession>
<sequence length="168" mass="18675">MLRIGPALLGSLLAGMVALQDARAGEASVRFVAPERFTDASINGDHRVGADAPALQELARFIERLAGRGLPAGQTLEVEVTDVDLAGRYEPWRIDAQSTRIVTSATWPRIRLRYRLVEGDRVIRSGEDDVHDQTFEMRPGRLTSGDRLFSEKAMLDDWFHAKFSGRTP</sequence>
<dbReference type="Proteomes" id="UP001589865">
    <property type="component" value="Unassembled WGS sequence"/>
</dbReference>
<organism evidence="1 2">
    <name type="scientific">Roseomonas elaeocarpi</name>
    <dbReference type="NCBI Taxonomy" id="907779"/>
    <lineage>
        <taxon>Bacteria</taxon>
        <taxon>Pseudomonadati</taxon>
        <taxon>Pseudomonadota</taxon>
        <taxon>Alphaproteobacteria</taxon>
        <taxon>Acetobacterales</taxon>
        <taxon>Roseomonadaceae</taxon>
        <taxon>Roseomonas</taxon>
    </lineage>
</organism>
<dbReference type="EMBL" id="JBHLUN010000001">
    <property type="protein sequence ID" value="MFC0406875.1"/>
    <property type="molecule type" value="Genomic_DNA"/>
</dbReference>
<evidence type="ECO:0000313" key="2">
    <source>
        <dbReference type="Proteomes" id="UP001589865"/>
    </source>
</evidence>
<evidence type="ECO:0000313" key="1">
    <source>
        <dbReference type="EMBL" id="MFC0406875.1"/>
    </source>
</evidence>
<protein>
    <submittedName>
        <fullName evidence="1">DUF3016 domain-containing protein</fullName>
    </submittedName>
</protein>
<keyword evidence="2" id="KW-1185">Reference proteome</keyword>
<dbReference type="InterPro" id="IPR021557">
    <property type="entry name" value="DUF3016"/>
</dbReference>
<gene>
    <name evidence="1" type="ORF">ACFFGY_01355</name>
</gene>
<dbReference type="RefSeq" id="WP_377042562.1">
    <property type="nucleotide sequence ID" value="NZ_JBHLUN010000001.1"/>
</dbReference>
<name>A0ABV6JMC3_9PROT</name>
<reference evidence="1 2" key="1">
    <citation type="submission" date="2024-09" db="EMBL/GenBank/DDBJ databases">
        <authorList>
            <person name="Sun Q."/>
            <person name="Mori K."/>
        </authorList>
    </citation>
    <scope>NUCLEOTIDE SEQUENCE [LARGE SCALE GENOMIC DNA]</scope>
    <source>
        <strain evidence="1 2">TBRC 5777</strain>
    </source>
</reference>
<dbReference type="Pfam" id="PF11454">
    <property type="entry name" value="DUF3016"/>
    <property type="match status" value="1"/>
</dbReference>
<comment type="caution">
    <text evidence="1">The sequence shown here is derived from an EMBL/GenBank/DDBJ whole genome shotgun (WGS) entry which is preliminary data.</text>
</comment>
<proteinExistence type="predicted"/>